<evidence type="ECO:0000256" key="1">
    <source>
        <dbReference type="SAM" id="MobiDB-lite"/>
    </source>
</evidence>
<reference evidence="2" key="1">
    <citation type="journal article" date="2015" name="Genome Announc.">
        <title>Draft Genome Sequence of Thiostrepton-Producing Streptomyces azureus ATCC 14921.</title>
        <authorList>
            <person name="Sakihara K."/>
            <person name="Maeda J."/>
            <person name="Tashiro K."/>
            <person name="Fujino Y."/>
            <person name="Kuhara S."/>
            <person name="Ohshima T."/>
            <person name="Ogata S."/>
            <person name="Doi K."/>
        </authorList>
    </citation>
    <scope>NUCLEOTIDE SEQUENCE [LARGE SCALE GENOMIC DNA]</scope>
    <source>
        <strain evidence="2">ATCC14921</strain>
    </source>
</reference>
<organism evidence="2 3">
    <name type="scientific">Streptomyces azureus</name>
    <dbReference type="NCBI Taxonomy" id="146537"/>
    <lineage>
        <taxon>Bacteria</taxon>
        <taxon>Bacillati</taxon>
        <taxon>Actinomycetota</taxon>
        <taxon>Actinomycetes</taxon>
        <taxon>Kitasatosporales</taxon>
        <taxon>Streptomycetaceae</taxon>
        <taxon>Streptomyces</taxon>
    </lineage>
</organism>
<dbReference type="EMBL" id="DF968298">
    <property type="protein sequence ID" value="GAP49336.1"/>
    <property type="molecule type" value="Genomic_DNA"/>
</dbReference>
<sequence length="59" mass="6649">MPCAPQRPPEPEEQQNLPEQHRSREHGKGQHGDDRRTVEQTDDEVKHGTSQNRPAAPGT</sequence>
<dbReference type="Proteomes" id="UP000053859">
    <property type="component" value="Unassembled WGS sequence"/>
</dbReference>
<proteinExistence type="predicted"/>
<feature type="region of interest" description="Disordered" evidence="1">
    <location>
        <begin position="1"/>
        <end position="59"/>
    </location>
</feature>
<evidence type="ECO:0000313" key="2">
    <source>
        <dbReference type="EMBL" id="GAP49336.1"/>
    </source>
</evidence>
<protein>
    <submittedName>
        <fullName evidence="2">Uncharacterized protein</fullName>
    </submittedName>
</protein>
<evidence type="ECO:0000313" key="3">
    <source>
        <dbReference type="Proteomes" id="UP000053859"/>
    </source>
</evidence>
<accession>A0A0K8PN92</accession>
<dbReference type="AlphaFoldDB" id="A0A0K8PN92"/>
<gene>
    <name evidence="2" type="ORF">SAZU_4200</name>
</gene>
<keyword evidence="3" id="KW-1185">Reference proteome</keyword>
<name>A0A0K8PN92_STRAJ</name>
<feature type="compositionally biased region" description="Basic and acidic residues" evidence="1">
    <location>
        <begin position="19"/>
        <end position="47"/>
    </location>
</feature>